<reference evidence="2 3" key="1">
    <citation type="submission" date="2019-03" db="EMBL/GenBank/DDBJ databases">
        <title>Genomic Encyclopedia of Type Strains, Phase IV (KMG-IV): sequencing the most valuable type-strain genomes for metagenomic binning, comparative biology and taxonomic classification.</title>
        <authorList>
            <person name="Goeker M."/>
        </authorList>
    </citation>
    <scope>NUCLEOTIDE SEQUENCE [LARGE SCALE GENOMIC DNA]</scope>
    <source>
        <strain evidence="2 3">DSM 24979</strain>
    </source>
</reference>
<dbReference type="InterPro" id="IPR046139">
    <property type="entry name" value="DUF6141"/>
</dbReference>
<evidence type="ECO:0000313" key="3">
    <source>
        <dbReference type="Proteomes" id="UP000295658"/>
    </source>
</evidence>
<evidence type="ECO:0000256" key="1">
    <source>
        <dbReference type="SAM" id="Phobius"/>
    </source>
</evidence>
<dbReference type="EMBL" id="SLUL01000006">
    <property type="protein sequence ID" value="TCL49822.1"/>
    <property type="molecule type" value="Genomic_DNA"/>
</dbReference>
<accession>A0A4R1QE31</accession>
<dbReference type="AlphaFoldDB" id="A0A4R1QE31"/>
<dbReference type="Proteomes" id="UP000295658">
    <property type="component" value="Unassembled WGS sequence"/>
</dbReference>
<dbReference type="PROSITE" id="PS51257">
    <property type="entry name" value="PROKAR_LIPOPROTEIN"/>
    <property type="match status" value="1"/>
</dbReference>
<gene>
    <name evidence="2" type="ORF">EDD69_106179</name>
</gene>
<organism evidence="2 3">
    <name type="scientific">Thermolongibacillus altinsuensis</name>
    <dbReference type="NCBI Taxonomy" id="575256"/>
    <lineage>
        <taxon>Bacteria</taxon>
        <taxon>Bacillati</taxon>
        <taxon>Bacillota</taxon>
        <taxon>Bacilli</taxon>
        <taxon>Bacillales</taxon>
        <taxon>Anoxybacillaceae</taxon>
        <taxon>Thermolongibacillus</taxon>
    </lineage>
</organism>
<keyword evidence="3" id="KW-1185">Reference proteome</keyword>
<keyword evidence="1" id="KW-0472">Membrane</keyword>
<dbReference type="RefSeq" id="WP_243643063.1">
    <property type="nucleotide sequence ID" value="NZ_BSVG01000002.1"/>
</dbReference>
<protein>
    <recommendedName>
        <fullName evidence="4">PH (Pleckstrin Homology) domain-containing protein</fullName>
    </recommendedName>
</protein>
<feature type="transmembrane region" description="Helical" evidence="1">
    <location>
        <begin position="12"/>
        <end position="30"/>
    </location>
</feature>
<sequence length="159" mass="19017">MKVYIREVQRAPWYFYVPVILIACLSWYEFFQQIIFRVPFGNTPASNTEIWIIWIAFGILTPFIFLYMKLVTEIREDGIYVRFVPFVKRFFAYHEIKHVKACTYNPFVYGGWGIRWHPTKGWAYNMRGNKGILIEFKNGKQVLIGSEKSEELVHYIKLD</sequence>
<keyword evidence="1" id="KW-1133">Transmembrane helix</keyword>
<dbReference type="Pfam" id="PF19638">
    <property type="entry name" value="DUF6141"/>
    <property type="match status" value="1"/>
</dbReference>
<keyword evidence="1" id="KW-0812">Transmembrane</keyword>
<proteinExistence type="predicted"/>
<comment type="caution">
    <text evidence="2">The sequence shown here is derived from an EMBL/GenBank/DDBJ whole genome shotgun (WGS) entry which is preliminary data.</text>
</comment>
<feature type="transmembrane region" description="Helical" evidence="1">
    <location>
        <begin position="50"/>
        <end position="68"/>
    </location>
</feature>
<name>A0A4R1QE31_9BACL</name>
<evidence type="ECO:0008006" key="4">
    <source>
        <dbReference type="Google" id="ProtNLM"/>
    </source>
</evidence>
<evidence type="ECO:0000313" key="2">
    <source>
        <dbReference type="EMBL" id="TCL49822.1"/>
    </source>
</evidence>